<protein>
    <submittedName>
        <fullName evidence="1">Uncharacterized protein</fullName>
    </submittedName>
</protein>
<gene>
    <name evidence="1" type="ORF">MRATA1EN22A_LOCUS11332</name>
</gene>
<name>A0AC59YXA9_RANTA</name>
<evidence type="ECO:0000313" key="1">
    <source>
        <dbReference type="EMBL" id="CAN0053906.1"/>
    </source>
</evidence>
<dbReference type="EMBL" id="OX596105">
    <property type="protein sequence ID" value="CAN0053906.1"/>
    <property type="molecule type" value="Genomic_DNA"/>
</dbReference>
<evidence type="ECO:0000313" key="2">
    <source>
        <dbReference type="Proteomes" id="UP001162501"/>
    </source>
</evidence>
<accession>A0AC59YXA9</accession>
<reference evidence="1" key="1">
    <citation type="submission" date="2023-05" db="EMBL/GenBank/DDBJ databases">
        <authorList>
            <consortium name="ELIXIR-Norway"/>
        </authorList>
    </citation>
    <scope>NUCLEOTIDE SEQUENCE</scope>
</reference>
<proteinExistence type="predicted"/>
<sequence length="139" mass="15667">MGSRGRGEGGVGLPKSSSSDLLFLFRRYRLAELRQNHSEAISSKPLKEATYFYICRVFAFKFHSSNYTRKRNTLNEISKRGVEHVDERSDFRRTWVIRTIPAPPSLKANRIRTVCSVTKVGHIPGPGLSRDPGTVSATE</sequence>
<dbReference type="Proteomes" id="UP001162501">
    <property type="component" value="Chromosome 21"/>
</dbReference>
<organism evidence="1 2">
    <name type="scientific">Rangifer tarandus platyrhynchus</name>
    <name type="common">Svalbard reindeer</name>
    <dbReference type="NCBI Taxonomy" id="3082113"/>
    <lineage>
        <taxon>Eukaryota</taxon>
        <taxon>Metazoa</taxon>
        <taxon>Chordata</taxon>
        <taxon>Craniata</taxon>
        <taxon>Vertebrata</taxon>
        <taxon>Euteleostomi</taxon>
        <taxon>Mammalia</taxon>
        <taxon>Eutheria</taxon>
        <taxon>Laurasiatheria</taxon>
        <taxon>Artiodactyla</taxon>
        <taxon>Ruminantia</taxon>
        <taxon>Pecora</taxon>
        <taxon>Cervidae</taxon>
        <taxon>Odocoileinae</taxon>
        <taxon>Rangifer</taxon>
    </lineage>
</organism>
<reference evidence="1" key="2">
    <citation type="submission" date="2025-03" db="EMBL/GenBank/DDBJ databases">
        <authorList>
            <consortium name="ELIXIR-Norway"/>
            <consortium name="Elixir Norway"/>
        </authorList>
    </citation>
    <scope>NUCLEOTIDE SEQUENCE</scope>
</reference>